<dbReference type="SUPFAM" id="SSF48179">
    <property type="entry name" value="6-phosphogluconate dehydrogenase C-terminal domain-like"/>
    <property type="match status" value="1"/>
</dbReference>
<evidence type="ECO:0000256" key="1">
    <source>
        <dbReference type="ARBA" id="ARBA00009080"/>
    </source>
</evidence>
<keyword evidence="3" id="KW-0520">NAD</keyword>
<comment type="similarity">
    <text evidence="1">Belongs to the HIBADH-related family.</text>
</comment>
<feature type="domain" description="3-hydroxyisobutyrate dehydrogenase-like NAD-binding" evidence="5">
    <location>
        <begin position="164"/>
        <end position="285"/>
    </location>
</feature>
<keyword evidence="7" id="KW-1185">Reference proteome</keyword>
<dbReference type="PROSITE" id="PS00895">
    <property type="entry name" value="3_HYDROXYISOBUT_DH"/>
    <property type="match status" value="1"/>
</dbReference>
<evidence type="ECO:0000259" key="4">
    <source>
        <dbReference type="Pfam" id="PF03446"/>
    </source>
</evidence>
<dbReference type="InterPro" id="IPR036291">
    <property type="entry name" value="NAD(P)-bd_dom_sf"/>
</dbReference>
<name>A0ABN1CN94_9DEIO</name>
<dbReference type="Pfam" id="PF14833">
    <property type="entry name" value="NAD_binding_11"/>
    <property type="match status" value="1"/>
</dbReference>
<reference evidence="6 7" key="1">
    <citation type="journal article" date="2019" name="Int. J. Syst. Evol. Microbiol.">
        <title>The Global Catalogue of Microorganisms (GCM) 10K type strain sequencing project: providing services to taxonomists for standard genome sequencing and annotation.</title>
        <authorList>
            <consortium name="The Broad Institute Genomics Platform"/>
            <consortium name="The Broad Institute Genome Sequencing Center for Infectious Disease"/>
            <person name="Wu L."/>
            <person name="Ma J."/>
        </authorList>
    </citation>
    <scope>NUCLEOTIDE SEQUENCE [LARGE SCALE GENOMIC DNA]</scope>
    <source>
        <strain evidence="6 7">JCM 14368</strain>
    </source>
</reference>
<gene>
    <name evidence="6" type="ORF">GCM10008937_31640</name>
</gene>
<sequence length="294" mass="29767">MTTLAFLGLGAMGDPMAAHLARYAAASGLTAHVWNRTDSKAQAHARAHGSSAVTLEEAAGADVIFTCLPTSAEVSEVLSVMEPHLNRGAVWVDCTSGHPQAAPAQRERLAARGVTLLDAPVSGGTAGAQAGTLTVMVGGPADALEAVRPHLAFAGKVVHVGQSGAGFAVKAVNNALLGVTLWATGEGLAVLARAGVDLGAALDVINASSGRSNASQNLIGQRVLTREFPATFALGLLAKDAGIAADLTGEVRGSAPLLAQTAALLRAAERVVGADEDHTAALKLIEQMNDVELK</sequence>
<keyword evidence="2" id="KW-0560">Oxidoreductase</keyword>
<dbReference type="InterPro" id="IPR029154">
    <property type="entry name" value="HIBADH-like_NADP-bd"/>
</dbReference>
<evidence type="ECO:0000256" key="3">
    <source>
        <dbReference type="ARBA" id="ARBA00023027"/>
    </source>
</evidence>
<dbReference type="SUPFAM" id="SSF51735">
    <property type="entry name" value="NAD(P)-binding Rossmann-fold domains"/>
    <property type="match status" value="1"/>
</dbReference>
<dbReference type="InterPro" id="IPR002204">
    <property type="entry name" value="3-OH-isobutyrate_DH-rel_CS"/>
</dbReference>
<protein>
    <submittedName>
        <fullName evidence="6">NAD(P)-dependent oxidoreductase</fullName>
    </submittedName>
</protein>
<feature type="domain" description="6-phosphogluconate dehydrogenase NADP-binding" evidence="4">
    <location>
        <begin position="4"/>
        <end position="161"/>
    </location>
</feature>
<evidence type="ECO:0000313" key="7">
    <source>
        <dbReference type="Proteomes" id="UP001500191"/>
    </source>
</evidence>
<proteinExistence type="inferred from homology"/>
<evidence type="ECO:0000256" key="2">
    <source>
        <dbReference type="ARBA" id="ARBA00023002"/>
    </source>
</evidence>
<dbReference type="Gene3D" id="3.40.50.720">
    <property type="entry name" value="NAD(P)-binding Rossmann-like Domain"/>
    <property type="match status" value="1"/>
</dbReference>
<evidence type="ECO:0000259" key="5">
    <source>
        <dbReference type="Pfam" id="PF14833"/>
    </source>
</evidence>
<dbReference type="InterPro" id="IPR008927">
    <property type="entry name" value="6-PGluconate_DH-like_C_sf"/>
</dbReference>
<comment type="caution">
    <text evidence="6">The sequence shown here is derived from an EMBL/GenBank/DDBJ whole genome shotgun (WGS) entry which is preliminary data.</text>
</comment>
<dbReference type="Gene3D" id="1.10.1040.10">
    <property type="entry name" value="N-(1-d-carboxylethyl)-l-norvaline Dehydrogenase, domain 2"/>
    <property type="match status" value="1"/>
</dbReference>
<organism evidence="6 7">
    <name type="scientific">Deinococcus depolymerans</name>
    <dbReference type="NCBI Taxonomy" id="392408"/>
    <lineage>
        <taxon>Bacteria</taxon>
        <taxon>Thermotogati</taxon>
        <taxon>Deinococcota</taxon>
        <taxon>Deinococci</taxon>
        <taxon>Deinococcales</taxon>
        <taxon>Deinococcaceae</taxon>
        <taxon>Deinococcus</taxon>
    </lineage>
</organism>
<dbReference type="InterPro" id="IPR015815">
    <property type="entry name" value="HIBADH-related"/>
</dbReference>
<dbReference type="Proteomes" id="UP001500191">
    <property type="component" value="Unassembled WGS sequence"/>
</dbReference>
<dbReference type="Pfam" id="PF03446">
    <property type="entry name" value="NAD_binding_2"/>
    <property type="match status" value="1"/>
</dbReference>
<dbReference type="PANTHER" id="PTHR43060:SF15">
    <property type="entry name" value="3-HYDROXYISOBUTYRATE DEHYDROGENASE-LIKE 1, MITOCHONDRIAL-RELATED"/>
    <property type="match status" value="1"/>
</dbReference>
<evidence type="ECO:0000313" key="6">
    <source>
        <dbReference type="EMBL" id="GAA0521742.1"/>
    </source>
</evidence>
<dbReference type="RefSeq" id="WP_343760913.1">
    <property type="nucleotide sequence ID" value="NZ_BAAADB010000030.1"/>
</dbReference>
<dbReference type="InterPro" id="IPR006115">
    <property type="entry name" value="6PGDH_NADP-bd"/>
</dbReference>
<dbReference type="EMBL" id="BAAADB010000030">
    <property type="protein sequence ID" value="GAA0521742.1"/>
    <property type="molecule type" value="Genomic_DNA"/>
</dbReference>
<accession>A0ABN1CN94</accession>
<dbReference type="InterPro" id="IPR013328">
    <property type="entry name" value="6PGD_dom2"/>
</dbReference>
<dbReference type="PIRSF" id="PIRSF000103">
    <property type="entry name" value="HIBADH"/>
    <property type="match status" value="1"/>
</dbReference>
<dbReference type="PANTHER" id="PTHR43060">
    <property type="entry name" value="3-HYDROXYISOBUTYRATE DEHYDROGENASE-LIKE 1, MITOCHONDRIAL-RELATED"/>
    <property type="match status" value="1"/>
</dbReference>